<accession>A0ABY3TP36</accession>
<name>A0ABY3TP36_9MYCO</name>
<evidence type="ECO:0000313" key="2">
    <source>
        <dbReference type="Proteomes" id="UP001055337"/>
    </source>
</evidence>
<dbReference type="Proteomes" id="UP001055337">
    <property type="component" value="Chromosome"/>
</dbReference>
<proteinExistence type="predicted"/>
<evidence type="ECO:0000313" key="1">
    <source>
        <dbReference type="EMBL" id="ULN42081.1"/>
    </source>
</evidence>
<evidence type="ECO:0008006" key="3">
    <source>
        <dbReference type="Google" id="ProtNLM"/>
    </source>
</evidence>
<dbReference type="EMBL" id="CP092362">
    <property type="protein sequence ID" value="ULN42081.1"/>
    <property type="molecule type" value="Genomic_DNA"/>
</dbReference>
<reference evidence="1" key="1">
    <citation type="submission" date="2022-08" db="EMBL/GenBank/DDBJ databases">
        <title>Whole genome sequencing of non-tuberculosis mycobacteria type-strains.</title>
        <authorList>
            <person name="Igarashi Y."/>
            <person name="Osugi A."/>
            <person name="Mitarai S."/>
        </authorList>
    </citation>
    <scope>NUCLEOTIDE SEQUENCE</scope>
    <source>
        <strain evidence="1">JCM 16369</strain>
    </source>
</reference>
<dbReference type="RefSeq" id="WP_240178551.1">
    <property type="nucleotide sequence ID" value="NZ_CP092362.2"/>
</dbReference>
<keyword evidence="2" id="KW-1185">Reference proteome</keyword>
<gene>
    <name evidence="1" type="ORF">MI149_02835</name>
</gene>
<protein>
    <recommendedName>
        <fullName evidence="3">HTH HARE-type domain-containing protein</fullName>
    </recommendedName>
</protein>
<organism evidence="1 2">
    <name type="scientific">Mycolicibacterium crocinum</name>
    <dbReference type="NCBI Taxonomy" id="388459"/>
    <lineage>
        <taxon>Bacteria</taxon>
        <taxon>Bacillati</taxon>
        <taxon>Actinomycetota</taxon>
        <taxon>Actinomycetes</taxon>
        <taxon>Mycobacteriales</taxon>
        <taxon>Mycobacteriaceae</taxon>
        <taxon>Mycolicibacterium</taxon>
    </lineage>
</organism>
<sequence length="70" mass="8322">MTEQELWEWLHYDEGIPVTRRAVKHAVLRREISPTRLGNTNLFSRRDGWDWIESRKQSGVYRLPKSAVAQ</sequence>